<evidence type="ECO:0008006" key="3">
    <source>
        <dbReference type="Google" id="ProtNLM"/>
    </source>
</evidence>
<gene>
    <name evidence="1" type="ORF">BK138_32920</name>
</gene>
<dbReference type="RefSeq" id="WP_076176619.1">
    <property type="nucleotide sequence ID" value="NZ_MRTP01000020.1"/>
</dbReference>
<reference evidence="1 2" key="1">
    <citation type="submission" date="2016-11" db="EMBL/GenBank/DDBJ databases">
        <title>Paenibacillus species isolates.</title>
        <authorList>
            <person name="Beno S.M."/>
        </authorList>
    </citation>
    <scope>NUCLEOTIDE SEQUENCE [LARGE SCALE GENOMIC DNA]</scope>
    <source>
        <strain evidence="1 2">FSL R5-0378</strain>
    </source>
</reference>
<name>A0A1R1E504_9BACL</name>
<sequence length="164" mass="18670">MNHSTSIDKARECRNKPLKIQERNLGQAKGMIKMQHLAQIHMNSAARMMHPTSAHVCVLFSDRAFEYMLKALYMRKNNCMLPPPSFTLQDILQLTAQDSVPDLDRVLFICTIHFLAGCNDISLLQNVTPSQLQKLLNKVDDVLLHLSARVGSHPSESYRSIFHK</sequence>
<comment type="caution">
    <text evidence="1">The sequence shown here is derived from an EMBL/GenBank/DDBJ whole genome shotgun (WGS) entry which is preliminary data.</text>
</comment>
<dbReference type="EMBL" id="MRTP01000020">
    <property type="protein sequence ID" value="OMF46897.1"/>
    <property type="molecule type" value="Genomic_DNA"/>
</dbReference>
<accession>A0A1R1E504</accession>
<evidence type="ECO:0000313" key="2">
    <source>
        <dbReference type="Proteomes" id="UP000187172"/>
    </source>
</evidence>
<organism evidence="1 2">
    <name type="scientific">Paenibacillus rhizosphaerae</name>
    <dbReference type="NCBI Taxonomy" id="297318"/>
    <lineage>
        <taxon>Bacteria</taxon>
        <taxon>Bacillati</taxon>
        <taxon>Bacillota</taxon>
        <taxon>Bacilli</taxon>
        <taxon>Bacillales</taxon>
        <taxon>Paenibacillaceae</taxon>
        <taxon>Paenibacillus</taxon>
    </lineage>
</organism>
<dbReference type="AlphaFoldDB" id="A0A1R1E504"/>
<dbReference type="STRING" id="297318.BK138_32920"/>
<proteinExistence type="predicted"/>
<evidence type="ECO:0000313" key="1">
    <source>
        <dbReference type="EMBL" id="OMF46897.1"/>
    </source>
</evidence>
<protein>
    <recommendedName>
        <fullName evidence="3">HEPN domain-containing protein</fullName>
    </recommendedName>
</protein>
<keyword evidence="2" id="KW-1185">Reference proteome</keyword>
<dbReference type="Proteomes" id="UP000187172">
    <property type="component" value="Unassembled WGS sequence"/>
</dbReference>